<keyword evidence="3" id="KW-1185">Reference proteome</keyword>
<dbReference type="Proteomes" id="UP000645828">
    <property type="component" value="Unassembled WGS sequence"/>
</dbReference>
<sequence>MATGQWRRAGSAAAKLQWGGRGGGAAGASAGGRRERPFPEGARHGPPGHRDVVLPRRPPPWEPPPPQASLRPEDGASAGPRRSALGRAHEGEGPGGAREPAPPGLASRSGLCSPPPPPPPAAGRAGAEEARDSLPAEPAAAARGAGRPSGPRRSDLRLRSRSTWAAARSLVMTLANWEEPGGQELKMNFVRGNKSKEEKQTGPLQGGEELDLRETFCTLVVQQ</sequence>
<feature type="compositionally biased region" description="Basic and acidic residues" evidence="1">
    <location>
        <begin position="32"/>
        <end position="54"/>
    </location>
</feature>
<name>A0A811Y5T8_NYCPR</name>
<proteinExistence type="predicted"/>
<feature type="region of interest" description="Disordered" evidence="1">
    <location>
        <begin position="1"/>
        <end position="159"/>
    </location>
</feature>
<feature type="compositionally biased region" description="Low complexity" evidence="1">
    <location>
        <begin position="135"/>
        <end position="151"/>
    </location>
</feature>
<reference evidence="2" key="1">
    <citation type="submission" date="2020-12" db="EMBL/GenBank/DDBJ databases">
        <authorList>
            <consortium name="Molecular Ecology Group"/>
        </authorList>
    </citation>
    <scope>NUCLEOTIDE SEQUENCE</scope>
    <source>
        <strain evidence="2">TBG_1078</strain>
    </source>
</reference>
<feature type="compositionally biased region" description="Gly residues" evidence="1">
    <location>
        <begin position="19"/>
        <end position="30"/>
    </location>
</feature>
<comment type="caution">
    <text evidence="2">The sequence shown here is derived from an EMBL/GenBank/DDBJ whole genome shotgun (WGS) entry which is preliminary data.</text>
</comment>
<feature type="compositionally biased region" description="Pro residues" evidence="1">
    <location>
        <begin position="56"/>
        <end position="67"/>
    </location>
</feature>
<evidence type="ECO:0000256" key="1">
    <source>
        <dbReference type="SAM" id="MobiDB-lite"/>
    </source>
</evidence>
<dbReference type="AlphaFoldDB" id="A0A811Y5T8"/>
<dbReference type="EMBL" id="CAJHUB010000665">
    <property type="protein sequence ID" value="CAD7672277.1"/>
    <property type="molecule type" value="Genomic_DNA"/>
</dbReference>
<evidence type="ECO:0000313" key="3">
    <source>
        <dbReference type="Proteomes" id="UP000645828"/>
    </source>
</evidence>
<protein>
    <submittedName>
        <fullName evidence="2">(raccoon dog) hypothetical protein</fullName>
    </submittedName>
</protein>
<accession>A0A811Y5T8</accession>
<gene>
    <name evidence="2" type="ORF">NYPRO_LOCUS5072</name>
</gene>
<evidence type="ECO:0000313" key="2">
    <source>
        <dbReference type="EMBL" id="CAD7672277.1"/>
    </source>
</evidence>
<organism evidence="2 3">
    <name type="scientific">Nyctereutes procyonoides</name>
    <name type="common">Raccoon dog</name>
    <name type="synonym">Canis procyonoides</name>
    <dbReference type="NCBI Taxonomy" id="34880"/>
    <lineage>
        <taxon>Eukaryota</taxon>
        <taxon>Metazoa</taxon>
        <taxon>Chordata</taxon>
        <taxon>Craniata</taxon>
        <taxon>Vertebrata</taxon>
        <taxon>Euteleostomi</taxon>
        <taxon>Mammalia</taxon>
        <taxon>Eutheria</taxon>
        <taxon>Laurasiatheria</taxon>
        <taxon>Carnivora</taxon>
        <taxon>Caniformia</taxon>
        <taxon>Canidae</taxon>
        <taxon>Nyctereutes</taxon>
    </lineage>
</organism>